<keyword evidence="2" id="KW-1185">Reference proteome</keyword>
<sequence length="92" mass="10570">MEVRIYLEAEQAQKWRYIQQNGLQDPSELIEQAVGAAIDTYYCILQDSAKTALERFQAFDLVGCMNGMPDLPSTDHSSIQEYLNQKRQQGRL</sequence>
<reference evidence="1" key="1">
    <citation type="submission" date="2019-12" db="EMBL/GenBank/DDBJ databases">
        <title>High-Quality draft genome sequences of three cyanobacteria isolated from the limestone walls of the Old Cathedral of Coimbra.</title>
        <authorList>
            <person name="Tiago I."/>
            <person name="Soares F."/>
            <person name="Portugal A."/>
        </authorList>
    </citation>
    <scope>NUCLEOTIDE SEQUENCE</scope>
    <source>
        <strain evidence="1">A</strain>
    </source>
</reference>
<name>A0A8J8CLK5_9CYAN</name>
<accession>A0A8J8CLK5</accession>
<evidence type="ECO:0000313" key="1">
    <source>
        <dbReference type="EMBL" id="NDJ19761.1"/>
    </source>
</evidence>
<dbReference type="EMBL" id="WVIE01000039">
    <property type="protein sequence ID" value="NDJ19761.1"/>
    <property type="molecule type" value="Genomic_DNA"/>
</dbReference>
<dbReference type="AlphaFoldDB" id="A0A8J8CLK5"/>
<evidence type="ECO:0000313" key="2">
    <source>
        <dbReference type="Proteomes" id="UP000646053"/>
    </source>
</evidence>
<dbReference type="Proteomes" id="UP000646053">
    <property type="component" value="Unassembled WGS sequence"/>
</dbReference>
<comment type="caution">
    <text evidence="1">The sequence shown here is derived from an EMBL/GenBank/DDBJ whole genome shotgun (WGS) entry which is preliminary data.</text>
</comment>
<dbReference type="RefSeq" id="WP_162425278.1">
    <property type="nucleotide sequence ID" value="NZ_WVIE01000039.1"/>
</dbReference>
<organism evidence="1 2">
    <name type="scientific">Myxacorys almedinensis A</name>
    <dbReference type="NCBI Taxonomy" id="2690445"/>
    <lineage>
        <taxon>Bacteria</taxon>
        <taxon>Bacillati</taxon>
        <taxon>Cyanobacteriota</taxon>
        <taxon>Cyanophyceae</taxon>
        <taxon>Leptolyngbyales</taxon>
        <taxon>Leptolyngbyaceae</taxon>
        <taxon>Myxacorys</taxon>
        <taxon>Myxacorys almedinensis</taxon>
    </lineage>
</organism>
<proteinExistence type="predicted"/>
<gene>
    <name evidence="1" type="ORF">GS601_21135</name>
</gene>
<protein>
    <submittedName>
        <fullName evidence="1">Uncharacterized protein</fullName>
    </submittedName>
</protein>